<keyword evidence="1" id="KW-0175">Coiled coil</keyword>
<reference evidence="2 3" key="1">
    <citation type="journal article" date="2019" name="Int. J. Syst. Evol. Microbiol.">
        <title>The Global Catalogue of Microorganisms (GCM) 10K type strain sequencing project: providing services to taxonomists for standard genome sequencing and annotation.</title>
        <authorList>
            <consortium name="The Broad Institute Genomics Platform"/>
            <consortium name="The Broad Institute Genome Sequencing Center for Infectious Disease"/>
            <person name="Wu L."/>
            <person name="Ma J."/>
        </authorList>
    </citation>
    <scope>NUCLEOTIDE SEQUENCE [LARGE SCALE GENOMIC DNA]</scope>
    <source>
        <strain evidence="2 3">JCM 15672</strain>
    </source>
</reference>
<feature type="coiled-coil region" evidence="1">
    <location>
        <begin position="39"/>
        <end position="66"/>
    </location>
</feature>
<evidence type="ECO:0000313" key="3">
    <source>
        <dbReference type="Proteomes" id="UP001501196"/>
    </source>
</evidence>
<accession>A0ABN2TUH4</accession>
<dbReference type="EMBL" id="BAAAPW010000001">
    <property type="protein sequence ID" value="GAA2021759.1"/>
    <property type="molecule type" value="Genomic_DNA"/>
</dbReference>
<proteinExistence type="predicted"/>
<evidence type="ECO:0000313" key="2">
    <source>
        <dbReference type="EMBL" id="GAA2021759.1"/>
    </source>
</evidence>
<sequence>MLLGILALIGIAAWVAVAVVAYVGYGLWKGGEWLVIGIIRRRRARIARIEAELDRTQDELRATVLQLANALGMEAHEARKALIRESYLASGHVPSESSDS</sequence>
<protein>
    <submittedName>
        <fullName evidence="2">Uncharacterized protein</fullName>
    </submittedName>
</protein>
<organism evidence="2 3">
    <name type="scientific">Agromyces tropicus</name>
    <dbReference type="NCBI Taxonomy" id="555371"/>
    <lineage>
        <taxon>Bacteria</taxon>
        <taxon>Bacillati</taxon>
        <taxon>Actinomycetota</taxon>
        <taxon>Actinomycetes</taxon>
        <taxon>Micrococcales</taxon>
        <taxon>Microbacteriaceae</taxon>
        <taxon>Agromyces</taxon>
    </lineage>
</organism>
<evidence type="ECO:0000256" key="1">
    <source>
        <dbReference type="SAM" id="Coils"/>
    </source>
</evidence>
<name>A0ABN2TUH4_9MICO</name>
<comment type="caution">
    <text evidence="2">The sequence shown here is derived from an EMBL/GenBank/DDBJ whole genome shotgun (WGS) entry which is preliminary data.</text>
</comment>
<keyword evidence="3" id="KW-1185">Reference proteome</keyword>
<dbReference type="RefSeq" id="WP_344368608.1">
    <property type="nucleotide sequence ID" value="NZ_BAAAPW010000001.1"/>
</dbReference>
<dbReference type="Proteomes" id="UP001501196">
    <property type="component" value="Unassembled WGS sequence"/>
</dbReference>
<gene>
    <name evidence="2" type="ORF">GCM10009819_00340</name>
</gene>